<feature type="region of interest" description="Disordered" evidence="1">
    <location>
        <begin position="1"/>
        <end position="208"/>
    </location>
</feature>
<organism evidence="3 4">
    <name type="scientific">Nocardioides daedukensis</name>
    <dbReference type="NCBI Taxonomy" id="634462"/>
    <lineage>
        <taxon>Bacteria</taxon>
        <taxon>Bacillati</taxon>
        <taxon>Actinomycetota</taxon>
        <taxon>Actinomycetes</taxon>
        <taxon>Propionibacteriales</taxon>
        <taxon>Nocardioidaceae</taxon>
        <taxon>Nocardioides</taxon>
    </lineage>
</organism>
<dbReference type="RefSeq" id="WP_179502119.1">
    <property type="nucleotide sequence ID" value="NZ_JACCAA010000001.1"/>
</dbReference>
<feature type="compositionally biased region" description="Low complexity" evidence="1">
    <location>
        <begin position="76"/>
        <end position="91"/>
    </location>
</feature>
<feature type="compositionally biased region" description="Acidic residues" evidence="1">
    <location>
        <begin position="128"/>
        <end position="151"/>
    </location>
</feature>
<evidence type="ECO:0000313" key="4">
    <source>
        <dbReference type="Proteomes" id="UP000540656"/>
    </source>
</evidence>
<evidence type="ECO:0000256" key="2">
    <source>
        <dbReference type="SAM" id="Phobius"/>
    </source>
</evidence>
<name>A0A7Y9UVU5_9ACTN</name>
<dbReference type="EMBL" id="JACCAA010000001">
    <property type="protein sequence ID" value="NYG59025.1"/>
    <property type="molecule type" value="Genomic_DNA"/>
</dbReference>
<feature type="transmembrane region" description="Helical" evidence="2">
    <location>
        <begin position="281"/>
        <end position="300"/>
    </location>
</feature>
<reference evidence="3 4" key="1">
    <citation type="submission" date="2020-07" db="EMBL/GenBank/DDBJ databases">
        <title>Sequencing the genomes of 1000 actinobacteria strains.</title>
        <authorList>
            <person name="Klenk H.-P."/>
        </authorList>
    </citation>
    <scope>NUCLEOTIDE SEQUENCE [LARGE SCALE GENOMIC DNA]</scope>
    <source>
        <strain evidence="3 4">DSM 23819</strain>
    </source>
</reference>
<accession>A0A7Y9UVU5</accession>
<gene>
    <name evidence="3" type="ORF">BJ980_001948</name>
</gene>
<keyword evidence="4" id="KW-1185">Reference proteome</keyword>
<dbReference type="AlphaFoldDB" id="A0A7Y9UVU5"/>
<proteinExistence type="predicted"/>
<keyword evidence="2" id="KW-1133">Transmembrane helix</keyword>
<protein>
    <submittedName>
        <fullName evidence="3">Uncharacterized protein</fullName>
    </submittedName>
</protein>
<feature type="compositionally biased region" description="Low complexity" evidence="1">
    <location>
        <begin position="152"/>
        <end position="173"/>
    </location>
</feature>
<keyword evidence="2" id="KW-0472">Membrane</keyword>
<evidence type="ECO:0000313" key="3">
    <source>
        <dbReference type="EMBL" id="NYG59025.1"/>
    </source>
</evidence>
<sequence>MADKDLGDGPSLEMPSLGSIFKRKKKDKGPAPDENTVTTEDFDALVRGETTEKAADKAAAAPEADDEPTVIVPALEDPVAVEESPAPVVVDEQADSATPADAEETVVLDETPSPAPGASTVNTGTSTDDPDMAPEAAEDDPVTILDEEPETTVESAAATAPVAASPIDPSPVDVPEDVDPDEHQADEDEEEVDQADEESEPRPKRQFTLPPLAARTASAITGLVIGLVAVGLTYGSLRGCEAIQGTSSCGSPGFFLLAAIMIILIALGSSLLGAWKVVDPTSTSFLAVGLLAVIALLFLVRVIFSPWMIVVIPLVAVVTYTASHWLTSLFEDEDVVTS</sequence>
<dbReference type="Proteomes" id="UP000540656">
    <property type="component" value="Unassembled WGS sequence"/>
</dbReference>
<feature type="transmembrane region" description="Helical" evidence="2">
    <location>
        <begin position="254"/>
        <end position="275"/>
    </location>
</feature>
<keyword evidence="2" id="KW-0812">Transmembrane</keyword>
<feature type="compositionally biased region" description="Acidic residues" evidence="1">
    <location>
        <begin position="174"/>
        <end position="199"/>
    </location>
</feature>
<comment type="caution">
    <text evidence="3">The sequence shown here is derived from an EMBL/GenBank/DDBJ whole genome shotgun (WGS) entry which is preliminary data.</text>
</comment>
<feature type="compositionally biased region" description="Basic and acidic residues" evidence="1">
    <location>
        <begin position="44"/>
        <end position="56"/>
    </location>
</feature>
<evidence type="ECO:0000256" key="1">
    <source>
        <dbReference type="SAM" id="MobiDB-lite"/>
    </source>
</evidence>
<feature type="transmembrane region" description="Helical" evidence="2">
    <location>
        <begin position="212"/>
        <end position="234"/>
    </location>
</feature>
<feature type="transmembrane region" description="Helical" evidence="2">
    <location>
        <begin position="307"/>
        <end position="326"/>
    </location>
</feature>